<gene>
    <name evidence="2" type="ORF">PENPOL_c015G09414</name>
</gene>
<proteinExistence type="predicted"/>
<accession>A0A1V6NB57</accession>
<comment type="caution">
    <text evidence="2">The sequence shown here is derived from an EMBL/GenBank/DDBJ whole genome shotgun (WGS) entry which is preliminary data.</text>
</comment>
<name>A0A1V6NB57_PENPO</name>
<evidence type="ECO:0000313" key="3">
    <source>
        <dbReference type="Proteomes" id="UP000191408"/>
    </source>
</evidence>
<dbReference type="AlphaFoldDB" id="A0A1V6NB57"/>
<keyword evidence="3" id="KW-1185">Reference proteome</keyword>
<dbReference type="EMBL" id="MDYM01000015">
    <property type="protein sequence ID" value="OQD61696.1"/>
    <property type="molecule type" value="Genomic_DNA"/>
</dbReference>
<evidence type="ECO:0000256" key="1">
    <source>
        <dbReference type="SAM" id="MobiDB-lite"/>
    </source>
</evidence>
<sequence>MLVEAATIVKEAVFPAACGFSLESFNRRTDAENPGYYVGARHPSKAKSGVSGKFASGAQLPKDSPVSPKSGKSHPEGYALLKHVVNLKHAGQTSQVGWPTKPHLLSWTPDLTDEEERKDLKSLFDKRLWNCYHGKAFPLSLQ</sequence>
<evidence type="ECO:0000313" key="2">
    <source>
        <dbReference type="EMBL" id="OQD61696.1"/>
    </source>
</evidence>
<organism evidence="2 3">
    <name type="scientific">Penicillium polonicum</name>
    <dbReference type="NCBI Taxonomy" id="60169"/>
    <lineage>
        <taxon>Eukaryota</taxon>
        <taxon>Fungi</taxon>
        <taxon>Dikarya</taxon>
        <taxon>Ascomycota</taxon>
        <taxon>Pezizomycotina</taxon>
        <taxon>Eurotiomycetes</taxon>
        <taxon>Eurotiomycetidae</taxon>
        <taxon>Eurotiales</taxon>
        <taxon>Aspergillaceae</taxon>
        <taxon>Penicillium</taxon>
    </lineage>
</organism>
<protein>
    <submittedName>
        <fullName evidence="2">Uncharacterized protein</fullName>
    </submittedName>
</protein>
<feature type="region of interest" description="Disordered" evidence="1">
    <location>
        <begin position="35"/>
        <end position="74"/>
    </location>
</feature>
<dbReference type="Proteomes" id="UP000191408">
    <property type="component" value="Unassembled WGS sequence"/>
</dbReference>
<reference evidence="3" key="1">
    <citation type="journal article" date="2017" name="Nat. Microbiol.">
        <title>Global analysis of biosynthetic gene clusters reveals vast potential of secondary metabolite production in Penicillium species.</title>
        <authorList>
            <person name="Nielsen J.C."/>
            <person name="Grijseels S."/>
            <person name="Prigent S."/>
            <person name="Ji B."/>
            <person name="Dainat J."/>
            <person name="Nielsen K.F."/>
            <person name="Frisvad J.C."/>
            <person name="Workman M."/>
            <person name="Nielsen J."/>
        </authorList>
    </citation>
    <scope>NUCLEOTIDE SEQUENCE [LARGE SCALE GENOMIC DNA]</scope>
    <source>
        <strain evidence="3">IBT 4502</strain>
    </source>
</reference>